<evidence type="ECO:0000256" key="2">
    <source>
        <dbReference type="SAM" id="MobiDB-lite"/>
    </source>
</evidence>
<organism evidence="4 5">
    <name type="scientific">Pseudoclavibacter terrae</name>
    <dbReference type="NCBI Taxonomy" id="1530195"/>
    <lineage>
        <taxon>Bacteria</taxon>
        <taxon>Bacillati</taxon>
        <taxon>Actinomycetota</taxon>
        <taxon>Actinomycetes</taxon>
        <taxon>Micrococcales</taxon>
        <taxon>Microbacteriaceae</taxon>
        <taxon>Pseudoclavibacter</taxon>
    </lineage>
</organism>
<dbReference type="PANTHER" id="PTHR30329">
    <property type="entry name" value="STATOR ELEMENT OF FLAGELLAR MOTOR COMPLEX"/>
    <property type="match status" value="1"/>
</dbReference>
<dbReference type="EMBL" id="WBJX01000004">
    <property type="protein sequence ID" value="KAB1637149.1"/>
    <property type="molecule type" value="Genomic_DNA"/>
</dbReference>
<evidence type="ECO:0000259" key="3">
    <source>
        <dbReference type="PROSITE" id="PS51123"/>
    </source>
</evidence>
<keyword evidence="1" id="KW-0472">Membrane</keyword>
<comment type="caution">
    <text evidence="4">The sequence shown here is derived from an EMBL/GenBank/DDBJ whole genome shotgun (WGS) entry which is preliminary data.</text>
</comment>
<dbReference type="Gene3D" id="3.30.1330.60">
    <property type="entry name" value="OmpA-like domain"/>
    <property type="match status" value="1"/>
</dbReference>
<dbReference type="AlphaFoldDB" id="A0A7J5AZZ1"/>
<dbReference type="CDD" id="cd07185">
    <property type="entry name" value="OmpA_C-like"/>
    <property type="match status" value="1"/>
</dbReference>
<dbReference type="Pfam" id="PF00691">
    <property type="entry name" value="OmpA"/>
    <property type="match status" value="1"/>
</dbReference>
<dbReference type="RefSeq" id="WP_151424180.1">
    <property type="nucleotide sequence ID" value="NZ_CANKVH010000003.1"/>
</dbReference>
<dbReference type="InterPro" id="IPR050330">
    <property type="entry name" value="Bact_OuterMem_StrucFunc"/>
</dbReference>
<reference evidence="4 5" key="1">
    <citation type="submission" date="2019-09" db="EMBL/GenBank/DDBJ databases">
        <title>Phylogeny of genus Pseudoclavibacter and closely related genus.</title>
        <authorList>
            <person name="Li Y."/>
        </authorList>
    </citation>
    <scope>NUCLEOTIDE SEQUENCE [LARGE SCALE GENOMIC DNA]</scope>
    <source>
        <strain evidence="4 5">THG-MD12</strain>
    </source>
</reference>
<evidence type="ECO:0000313" key="4">
    <source>
        <dbReference type="EMBL" id="KAB1637149.1"/>
    </source>
</evidence>
<accession>A0A7J5AZZ1</accession>
<dbReference type="GO" id="GO:0016020">
    <property type="term" value="C:membrane"/>
    <property type="evidence" value="ECO:0007669"/>
    <property type="project" value="UniProtKB-UniRule"/>
</dbReference>
<dbReference type="SUPFAM" id="SSF103088">
    <property type="entry name" value="OmpA-like"/>
    <property type="match status" value="1"/>
</dbReference>
<dbReference type="PANTHER" id="PTHR30329:SF20">
    <property type="entry name" value="EXPORTED PROTEIN"/>
    <property type="match status" value="1"/>
</dbReference>
<name>A0A7J5AZZ1_9MICO</name>
<dbReference type="OrthoDB" id="5166631at2"/>
<sequence>MSAVGAIGGLTLATVLAFGGAHPLTVDSPDDLPEPTQEMLDASVTRWNPEGSVTQWSLDGSVDELSKEVDEGPNTVVTLKSDILFDFNSATIPDTAGTAIIEAVEAAPQGAAIAIDGHTDSVGDAAANQTLSQQRADAVANVIRAQRPDLQITATGYGATQPVAENTTSGEDNPEGRAQNRRVEITYAKA</sequence>
<dbReference type="InterPro" id="IPR036737">
    <property type="entry name" value="OmpA-like_sf"/>
</dbReference>
<proteinExistence type="predicted"/>
<feature type="region of interest" description="Disordered" evidence="2">
    <location>
        <begin position="153"/>
        <end position="190"/>
    </location>
</feature>
<evidence type="ECO:0000256" key="1">
    <source>
        <dbReference type="PROSITE-ProRule" id="PRU00473"/>
    </source>
</evidence>
<dbReference type="Proteomes" id="UP000490386">
    <property type="component" value="Unassembled WGS sequence"/>
</dbReference>
<feature type="domain" description="OmpA-like" evidence="3">
    <location>
        <begin position="72"/>
        <end position="190"/>
    </location>
</feature>
<keyword evidence="5" id="KW-1185">Reference proteome</keyword>
<dbReference type="PROSITE" id="PS51123">
    <property type="entry name" value="OMPA_2"/>
    <property type="match status" value="1"/>
</dbReference>
<protein>
    <submittedName>
        <fullName evidence="4">OmpA family protein</fullName>
    </submittedName>
</protein>
<dbReference type="InterPro" id="IPR006665">
    <property type="entry name" value="OmpA-like"/>
</dbReference>
<evidence type="ECO:0000313" key="5">
    <source>
        <dbReference type="Proteomes" id="UP000490386"/>
    </source>
</evidence>
<gene>
    <name evidence="4" type="ORF">F8O03_12720</name>
</gene>